<dbReference type="GO" id="GO:0015074">
    <property type="term" value="P:DNA integration"/>
    <property type="evidence" value="ECO:0007669"/>
    <property type="project" value="InterPro"/>
</dbReference>
<dbReference type="Proteomes" id="UP001234585">
    <property type="component" value="Chromosome"/>
</dbReference>
<sequence>MNMIFRPVPAKQFFNSLVGMSPEDRYHSLETEENYIPISRDEVGYLLKSETNPERVIFLAHAEIYAALDGKKATINYGYNSPAQQIIRNVIGDKTWDEITPASQAIALYREQMIQLYDAECEALGKAIPLSEPKLAAKLTAYTASINSKLILEAAQDGRADKVTQVAIFKRPSAKTFARWHDRYHSCGMDVMALLPRHHGPGSKLLSFHPQSIAFARQEACAYLSRSRPTKAHIYRQYLAALAKRNRTELPHLHLQKVSRRKFETMISNFDAFHVAAARRGEKYAVQKFMAIKRSFKIVAPGQRVEMDFVNVDLMSLVVETGIWEILPPEIQERIPRVRIYFGAAIDVATRYILAFKASLTPSGAAAVATLRMVMSDKRHLSSYVGAQTPWIGKLRPKFITHDNGTEFTAKRTQRVLTLARMEANRPPAGQPTFRPFIERLFHTIGLLVAPYFDGRTFHNVVEKGNYDPQAHASLVVDELIKVFIFAICDIYHNKPHEGLGGNTPHNAWVDACKEYDIDYPPGPQEMLHIFGHLTKRTVGPSGVIVMGITYDHPELQATRRKHGEVEVPVKFDEECAAQVSFKTDKGWFVARNTVGLDDDVSFAEWVIARKELRDHYSTANATGLTIMYDAINRLRETGEAATIRANLSPRIPTSADFLKWEKEMFAGWAVTPDITTPTLHGLDTFADPLALAAATRGDLFGKDRMEQPSAEPTQEDDDEEFFAETDAHASNFNHFDEDY</sequence>
<dbReference type="EMBL" id="CP132302">
    <property type="protein sequence ID" value="WLR97840.1"/>
    <property type="molecule type" value="Genomic_DNA"/>
</dbReference>
<evidence type="ECO:0000256" key="1">
    <source>
        <dbReference type="SAM" id="MobiDB-lite"/>
    </source>
</evidence>
<feature type="compositionally biased region" description="Acidic residues" evidence="1">
    <location>
        <begin position="714"/>
        <end position="724"/>
    </location>
</feature>
<dbReference type="PROSITE" id="PS50994">
    <property type="entry name" value="INTEGRASE"/>
    <property type="match status" value="1"/>
</dbReference>
<dbReference type="InterPro" id="IPR036397">
    <property type="entry name" value="RNaseH_sf"/>
</dbReference>
<gene>
    <name evidence="3" type="ORF">Q9313_02080</name>
</gene>
<dbReference type="InterPro" id="IPR001584">
    <property type="entry name" value="Integrase_cat-core"/>
</dbReference>
<dbReference type="GO" id="GO:0003676">
    <property type="term" value="F:nucleic acid binding"/>
    <property type="evidence" value="ECO:0007669"/>
    <property type="project" value="InterPro"/>
</dbReference>
<keyword evidence="4" id="KW-1185">Reference proteome</keyword>
<dbReference type="SUPFAM" id="SSF53098">
    <property type="entry name" value="Ribonuclease H-like"/>
    <property type="match status" value="1"/>
</dbReference>
<dbReference type="AlphaFoldDB" id="A0AA50CLV8"/>
<organism evidence="3 4">
    <name type="scientific">Shinella sumterensis</name>
    <dbReference type="NCBI Taxonomy" id="1967501"/>
    <lineage>
        <taxon>Bacteria</taxon>
        <taxon>Pseudomonadati</taxon>
        <taxon>Pseudomonadota</taxon>
        <taxon>Alphaproteobacteria</taxon>
        <taxon>Hyphomicrobiales</taxon>
        <taxon>Rhizobiaceae</taxon>
        <taxon>Shinella</taxon>
    </lineage>
</organism>
<evidence type="ECO:0000313" key="4">
    <source>
        <dbReference type="Proteomes" id="UP001234585"/>
    </source>
</evidence>
<protein>
    <submittedName>
        <fullName evidence="3">Transposase family protein</fullName>
    </submittedName>
</protein>
<feature type="domain" description="Integrase catalytic" evidence="2">
    <location>
        <begin position="297"/>
        <end position="513"/>
    </location>
</feature>
<name>A0AA50CLV8_9HYPH</name>
<dbReference type="InterPro" id="IPR012337">
    <property type="entry name" value="RNaseH-like_sf"/>
</dbReference>
<feature type="region of interest" description="Disordered" evidence="1">
    <location>
        <begin position="701"/>
        <end position="740"/>
    </location>
</feature>
<evidence type="ECO:0000259" key="2">
    <source>
        <dbReference type="PROSITE" id="PS50994"/>
    </source>
</evidence>
<proteinExistence type="predicted"/>
<accession>A0AA50CLV8</accession>
<dbReference type="RefSeq" id="WP_306037754.1">
    <property type="nucleotide sequence ID" value="NZ_CP132302.1"/>
</dbReference>
<evidence type="ECO:0000313" key="3">
    <source>
        <dbReference type="EMBL" id="WLR97840.1"/>
    </source>
</evidence>
<dbReference type="Gene3D" id="3.30.420.10">
    <property type="entry name" value="Ribonuclease H-like superfamily/Ribonuclease H"/>
    <property type="match status" value="1"/>
</dbReference>
<reference evidence="3 4" key="1">
    <citation type="submission" date="2023-08" db="EMBL/GenBank/DDBJ databases">
        <title>Pathogen: clinical or host-associated sample.</title>
        <authorList>
            <person name="Hergert J."/>
            <person name="Casey R."/>
            <person name="Wagner J."/>
            <person name="Young E.L."/>
            <person name="Oakeson K.F."/>
        </authorList>
    </citation>
    <scope>NUCLEOTIDE SEQUENCE [LARGE SCALE GENOMIC DNA]</scope>
    <source>
        <strain evidence="3 4">1760953</strain>
    </source>
</reference>